<dbReference type="PIRSF" id="PIRSF001892">
    <property type="entry name" value="CyaE"/>
    <property type="match status" value="1"/>
</dbReference>
<dbReference type="GO" id="GO:0015288">
    <property type="term" value="F:porin activity"/>
    <property type="evidence" value="ECO:0007669"/>
    <property type="project" value="TreeGrafter"/>
</dbReference>
<dbReference type="STRING" id="292563.Cyast_1479"/>
<comment type="subcellular location">
    <subcellularLocation>
        <location evidence="1">Cell outer membrane</location>
    </subcellularLocation>
</comment>
<evidence type="ECO:0000256" key="7">
    <source>
        <dbReference type="ARBA" id="ARBA00023237"/>
    </source>
</evidence>
<proteinExistence type="inferred from homology"/>
<dbReference type="EMBL" id="CP003940">
    <property type="protein sequence ID" value="AFZ47442.1"/>
    <property type="molecule type" value="Genomic_DNA"/>
</dbReference>
<dbReference type="Proteomes" id="UP000010483">
    <property type="component" value="Chromosome"/>
</dbReference>
<evidence type="ECO:0000256" key="6">
    <source>
        <dbReference type="ARBA" id="ARBA00023136"/>
    </source>
</evidence>
<dbReference type="HOGENOM" id="CLU_012817_7_2_3"/>
<feature type="chain" id="PRO_5003938416" evidence="10">
    <location>
        <begin position="27"/>
        <end position="475"/>
    </location>
</feature>
<evidence type="ECO:0000256" key="10">
    <source>
        <dbReference type="SAM" id="SignalP"/>
    </source>
</evidence>
<dbReference type="GO" id="GO:1990281">
    <property type="term" value="C:efflux pump complex"/>
    <property type="evidence" value="ECO:0007669"/>
    <property type="project" value="TreeGrafter"/>
</dbReference>
<keyword evidence="7" id="KW-0998">Cell outer membrane</keyword>
<reference evidence="12" key="1">
    <citation type="journal article" date="2013" name="Proc. Natl. Acad. Sci. U.S.A.">
        <title>Improving the coverage of the cyanobacterial phylum using diversity-driven genome sequencing.</title>
        <authorList>
            <person name="Shih P.M."/>
            <person name="Wu D."/>
            <person name="Latifi A."/>
            <person name="Axen S.D."/>
            <person name="Fewer D.P."/>
            <person name="Talla E."/>
            <person name="Calteau A."/>
            <person name="Cai F."/>
            <person name="Tandeau de Marsac N."/>
            <person name="Rippka R."/>
            <person name="Herdman M."/>
            <person name="Sivonen K."/>
            <person name="Coursin T."/>
            <person name="Laurent T."/>
            <person name="Goodwin L."/>
            <person name="Nolan M."/>
            <person name="Davenport K.W."/>
            <person name="Han C.S."/>
            <person name="Rubin E.M."/>
            <person name="Eisen J.A."/>
            <person name="Woyke T."/>
            <person name="Gugger M."/>
            <person name="Kerfeld C.A."/>
        </authorList>
    </citation>
    <scope>NUCLEOTIDE SEQUENCE [LARGE SCALE GENOMIC DNA]</scope>
    <source>
        <strain evidence="12">ATCC 29140 / PCC 7202</strain>
    </source>
</reference>
<dbReference type="AlphaFoldDB" id="K9YLT6"/>
<keyword evidence="6" id="KW-0472">Membrane</keyword>
<feature type="coiled-coil region" evidence="8">
    <location>
        <begin position="70"/>
        <end position="109"/>
    </location>
</feature>
<comment type="similarity">
    <text evidence="2">Belongs to the outer membrane factor (OMF) (TC 1.B.17) family.</text>
</comment>
<keyword evidence="8" id="KW-0175">Coiled coil</keyword>
<evidence type="ECO:0000256" key="9">
    <source>
        <dbReference type="SAM" id="MobiDB-lite"/>
    </source>
</evidence>
<dbReference type="BioCyc" id="CSTA292563:G1353-1491-MONOMER"/>
<sequence>MFYKKGLNLVLSCLILGFGWGGSVQAQESDSPLNNSNISPMESSNGDRSNRNQLLRPSEPQDVRIEGLTAITLEEAIDIALDNNRDLQRAKLELQRSRESLRAAEAQKRVFVDGSANVTETGNQSSGFLGNTNTFGAGAGVEVGYRLSSGGRISATINRAREEIKVSDLEVDKITQDTVFRVSTAYYQLQNSDAQVNIAEAAVEDFTQTLRDAQLLERAGLGTRFDVLQAEVDLANANQALTRAVADQRNARRELARVIGVPENVEYSSADEVEERGEWNLPLEESIVLAYSNREELDQILALREINRQNREIALSERRPQVNLFANYNFNTTFADSRPLSSTGYSDGYAIGARLQWRFVDGGESAARAEQEEISIAIDENNFDDQKSEIRLEVETAYNDLIANRDNIATTEQAAVTATESLRLARLRFQAGVGTQTDVINAQRALTEARGNFLQAIIGYNQSLNRLQRAVGQYE</sequence>
<dbReference type="PANTHER" id="PTHR30026:SF21">
    <property type="entry name" value="SLR1270 PROTEIN"/>
    <property type="match status" value="1"/>
</dbReference>
<evidence type="ECO:0000313" key="12">
    <source>
        <dbReference type="Proteomes" id="UP000010483"/>
    </source>
</evidence>
<evidence type="ECO:0000256" key="4">
    <source>
        <dbReference type="ARBA" id="ARBA00022452"/>
    </source>
</evidence>
<keyword evidence="4" id="KW-1134">Transmembrane beta strand</keyword>
<feature type="signal peptide" evidence="10">
    <location>
        <begin position="1"/>
        <end position="26"/>
    </location>
</feature>
<protein>
    <submittedName>
        <fullName evidence="11">Outer membrane efflux protein</fullName>
    </submittedName>
</protein>
<keyword evidence="5" id="KW-0812">Transmembrane</keyword>
<dbReference type="PANTHER" id="PTHR30026">
    <property type="entry name" value="OUTER MEMBRANE PROTEIN TOLC"/>
    <property type="match status" value="1"/>
</dbReference>
<dbReference type="Gene3D" id="1.20.1600.10">
    <property type="entry name" value="Outer membrane efflux proteins (OEP)"/>
    <property type="match status" value="1"/>
</dbReference>
<organism evidence="11 12">
    <name type="scientific">Cyanobacterium stanieri (strain ATCC 29140 / PCC 7202)</name>
    <dbReference type="NCBI Taxonomy" id="292563"/>
    <lineage>
        <taxon>Bacteria</taxon>
        <taxon>Bacillati</taxon>
        <taxon>Cyanobacteriota</taxon>
        <taxon>Cyanophyceae</taxon>
        <taxon>Oscillatoriophycideae</taxon>
        <taxon>Chroococcales</taxon>
        <taxon>Geminocystaceae</taxon>
        <taxon>Cyanobacterium</taxon>
    </lineage>
</organism>
<feature type="region of interest" description="Disordered" evidence="9">
    <location>
        <begin position="29"/>
        <end position="59"/>
    </location>
</feature>
<evidence type="ECO:0000256" key="5">
    <source>
        <dbReference type="ARBA" id="ARBA00022692"/>
    </source>
</evidence>
<evidence type="ECO:0000256" key="8">
    <source>
        <dbReference type="SAM" id="Coils"/>
    </source>
</evidence>
<evidence type="ECO:0000313" key="11">
    <source>
        <dbReference type="EMBL" id="AFZ47442.1"/>
    </source>
</evidence>
<dbReference type="GO" id="GO:0009279">
    <property type="term" value="C:cell outer membrane"/>
    <property type="evidence" value="ECO:0007669"/>
    <property type="project" value="UniProtKB-SubCell"/>
</dbReference>
<evidence type="ECO:0000256" key="3">
    <source>
        <dbReference type="ARBA" id="ARBA00022448"/>
    </source>
</evidence>
<dbReference type="InterPro" id="IPR051906">
    <property type="entry name" value="TolC-like"/>
</dbReference>
<dbReference type="SUPFAM" id="SSF56954">
    <property type="entry name" value="Outer membrane efflux proteins (OEP)"/>
    <property type="match status" value="1"/>
</dbReference>
<evidence type="ECO:0000256" key="2">
    <source>
        <dbReference type="ARBA" id="ARBA00007613"/>
    </source>
</evidence>
<feature type="compositionally biased region" description="Polar residues" evidence="9">
    <location>
        <begin position="29"/>
        <end position="55"/>
    </location>
</feature>
<accession>K9YLT6</accession>
<dbReference type="InterPro" id="IPR028351">
    <property type="entry name" value="CyaE"/>
</dbReference>
<keyword evidence="12" id="KW-1185">Reference proteome</keyword>
<dbReference type="InterPro" id="IPR003423">
    <property type="entry name" value="OMP_efflux"/>
</dbReference>
<keyword evidence="3" id="KW-0813">Transport</keyword>
<dbReference type="eggNOG" id="COG1538">
    <property type="taxonomic scope" value="Bacteria"/>
</dbReference>
<gene>
    <name evidence="11" type="ordered locus">Cyast_1479</name>
</gene>
<dbReference type="KEGG" id="csn:Cyast_1479"/>
<evidence type="ECO:0000256" key="1">
    <source>
        <dbReference type="ARBA" id="ARBA00004442"/>
    </source>
</evidence>
<dbReference type="Pfam" id="PF02321">
    <property type="entry name" value="OEP"/>
    <property type="match status" value="2"/>
</dbReference>
<dbReference type="GO" id="GO:0015562">
    <property type="term" value="F:efflux transmembrane transporter activity"/>
    <property type="evidence" value="ECO:0007669"/>
    <property type="project" value="InterPro"/>
</dbReference>
<keyword evidence="10" id="KW-0732">Signal</keyword>
<name>K9YLT6_CYASC</name>